<dbReference type="STRING" id="981085.W9S5G8"/>
<keyword evidence="1" id="KW-0132">Cell division</keyword>
<feature type="domain" description="GED" evidence="9">
    <location>
        <begin position="543"/>
        <end position="635"/>
    </location>
</feature>
<dbReference type="PROSITE" id="PS00410">
    <property type="entry name" value="G_DYNAMIN_1"/>
    <property type="match status" value="1"/>
</dbReference>
<dbReference type="InterPro" id="IPR020850">
    <property type="entry name" value="GED_dom"/>
</dbReference>
<evidence type="ECO:0000256" key="1">
    <source>
        <dbReference type="ARBA" id="ARBA00022618"/>
    </source>
</evidence>
<keyword evidence="8" id="KW-1133">Transmembrane helix</keyword>
<feature type="transmembrane region" description="Helical" evidence="8">
    <location>
        <begin position="28"/>
        <end position="52"/>
    </location>
</feature>
<dbReference type="AlphaFoldDB" id="W9S5G8"/>
<protein>
    <submittedName>
        <fullName evidence="11">Dynamin-related protein 1E</fullName>
    </submittedName>
</protein>
<evidence type="ECO:0000256" key="5">
    <source>
        <dbReference type="ARBA" id="ARBA00023306"/>
    </source>
</evidence>
<dbReference type="InterPro" id="IPR000375">
    <property type="entry name" value="Dynamin_stalk"/>
</dbReference>
<dbReference type="InterPro" id="IPR003130">
    <property type="entry name" value="GED"/>
</dbReference>
<evidence type="ECO:0000256" key="6">
    <source>
        <dbReference type="ARBA" id="ARBA00060413"/>
    </source>
</evidence>
<dbReference type="PRINTS" id="PR00195">
    <property type="entry name" value="DYNAMIN"/>
</dbReference>
<dbReference type="Pfam" id="PF00350">
    <property type="entry name" value="Dynamin_N"/>
    <property type="match status" value="1"/>
</dbReference>
<keyword evidence="2 7" id="KW-0547">Nucleotide-binding</keyword>
<dbReference type="GO" id="GO:0005874">
    <property type="term" value="C:microtubule"/>
    <property type="evidence" value="ECO:0007669"/>
    <property type="project" value="TreeGrafter"/>
</dbReference>
<dbReference type="GO" id="GO:0016020">
    <property type="term" value="C:membrane"/>
    <property type="evidence" value="ECO:0007669"/>
    <property type="project" value="TreeGrafter"/>
</dbReference>
<dbReference type="Pfam" id="PF02212">
    <property type="entry name" value="GED"/>
    <property type="match status" value="1"/>
</dbReference>
<dbReference type="GO" id="GO:0051301">
    <property type="term" value="P:cell division"/>
    <property type="evidence" value="ECO:0007669"/>
    <property type="project" value="UniProtKB-KW"/>
</dbReference>
<keyword evidence="5" id="KW-0131">Cell cycle</keyword>
<dbReference type="GO" id="GO:0009524">
    <property type="term" value="C:phragmoplast"/>
    <property type="evidence" value="ECO:0007669"/>
    <property type="project" value="UniProtKB-SubCell"/>
</dbReference>
<evidence type="ECO:0000256" key="8">
    <source>
        <dbReference type="SAM" id="Phobius"/>
    </source>
</evidence>
<dbReference type="InterPro" id="IPR001401">
    <property type="entry name" value="Dynamin_GTPase"/>
</dbReference>
<reference evidence="12" key="1">
    <citation type="submission" date="2013-01" db="EMBL/GenBank/DDBJ databases">
        <title>Draft Genome Sequence of a Mulberry Tree, Morus notabilis C.K. Schneid.</title>
        <authorList>
            <person name="He N."/>
            <person name="Zhao S."/>
        </authorList>
    </citation>
    <scope>NUCLEOTIDE SEQUENCE</scope>
</reference>
<evidence type="ECO:0000256" key="4">
    <source>
        <dbReference type="ARBA" id="ARBA00023175"/>
    </source>
</evidence>
<dbReference type="Gene3D" id="3.40.50.300">
    <property type="entry name" value="P-loop containing nucleotide triphosphate hydrolases"/>
    <property type="match status" value="1"/>
</dbReference>
<dbReference type="EMBL" id="KE346119">
    <property type="protein sequence ID" value="EXC26728.1"/>
    <property type="molecule type" value="Genomic_DNA"/>
</dbReference>
<dbReference type="SMART" id="SM00053">
    <property type="entry name" value="DYNc"/>
    <property type="match status" value="1"/>
</dbReference>
<dbReference type="PROSITE" id="PS51388">
    <property type="entry name" value="GED"/>
    <property type="match status" value="1"/>
</dbReference>
<dbReference type="GO" id="GO:0005525">
    <property type="term" value="F:GTP binding"/>
    <property type="evidence" value="ECO:0007669"/>
    <property type="project" value="UniProtKB-KW"/>
</dbReference>
<evidence type="ECO:0000259" key="10">
    <source>
        <dbReference type="PROSITE" id="PS51718"/>
    </source>
</evidence>
<proteinExistence type="inferred from homology"/>
<dbReference type="FunFam" id="1.20.120.1240:FF:000009">
    <property type="entry name" value="Dynamin-related protein 1C"/>
    <property type="match status" value="1"/>
</dbReference>
<dbReference type="eggNOG" id="KOG0446">
    <property type="taxonomic scope" value="Eukaryota"/>
</dbReference>
<gene>
    <name evidence="11" type="ORF">L484_023342</name>
</gene>
<keyword evidence="3 7" id="KW-0342">GTP-binding</keyword>
<dbReference type="PROSITE" id="PS51718">
    <property type="entry name" value="G_DYNAMIN_2"/>
    <property type="match status" value="1"/>
</dbReference>
<keyword evidence="8" id="KW-0812">Transmembrane</keyword>
<dbReference type="SMART" id="SM00302">
    <property type="entry name" value="GED"/>
    <property type="match status" value="1"/>
</dbReference>
<keyword evidence="12" id="KW-1185">Reference proteome</keyword>
<evidence type="ECO:0000256" key="2">
    <source>
        <dbReference type="ARBA" id="ARBA00022741"/>
    </source>
</evidence>
<feature type="domain" description="Dynamin-type G" evidence="10">
    <location>
        <begin position="99"/>
        <end position="412"/>
    </location>
</feature>
<evidence type="ECO:0000259" key="9">
    <source>
        <dbReference type="PROSITE" id="PS51388"/>
    </source>
</evidence>
<sequence>MEGVRGVEGEMEGVREWRESSNSKIAKIASVLIFFVFYLLLLVSVIVASVVFGPKTSVVGVEDCEMATMESLIGLVNRIQRACTVLGDHGGDSALPTLWEALPSVAVVGGQSSGKSSVLESIVGRDFLPRGSGIVTRRPLVLQLHKTEQGIEEYAEFLHLPKKKFTDFAMVRKEIQEETDRMTGRSKQISPIPIHLSIYSPNVVNLTLIDLPGLTKVAVEGQPESIVQDIEIMVRAYVEKPNCVILAITPANQDIATSDAIKLAREVDPTGDRTFGVLTKLDLMDKGTNALDVLEGRAYHLQHPWVGIVKPLTHLEAVIKARLPGIQSLINKSIDEIETELDYLGRPVAIDAGAQLYTILELCRAFDRIFKEHLDGGRPGGDRIYGVFDHQLPSALRKLPFDRHLSLQNIRKVVCEADGYQPHLVAPEQGYRRLIDSALNYFRGPAEASVDAVHFILKELVRRSIGETQELKRFPTLQAELAAAANEALERFRDDSKKTTLRLVDMESSYLTVDFFRKLPQEVDKGGNQAAASSGDRYSEEHFRRIGSNVSSYVGMVSKTLRNTIPKSVVHCQVREAKRSLLDHFYTQLGKIEGKQLAQLLDEDPVLMEKRLQYAKRLELYKSARDEIDSVSWSR</sequence>
<dbReference type="Gene3D" id="1.20.120.1240">
    <property type="entry name" value="Dynamin, middle domain"/>
    <property type="match status" value="1"/>
</dbReference>
<dbReference type="InterPro" id="IPR022812">
    <property type="entry name" value="Dynamin"/>
</dbReference>
<name>W9S5G8_9ROSA</name>
<organism evidence="11 12">
    <name type="scientific">Morus notabilis</name>
    <dbReference type="NCBI Taxonomy" id="981085"/>
    <lineage>
        <taxon>Eukaryota</taxon>
        <taxon>Viridiplantae</taxon>
        <taxon>Streptophyta</taxon>
        <taxon>Embryophyta</taxon>
        <taxon>Tracheophyta</taxon>
        <taxon>Spermatophyta</taxon>
        <taxon>Magnoliopsida</taxon>
        <taxon>eudicotyledons</taxon>
        <taxon>Gunneridae</taxon>
        <taxon>Pentapetalae</taxon>
        <taxon>rosids</taxon>
        <taxon>fabids</taxon>
        <taxon>Rosales</taxon>
        <taxon>Moraceae</taxon>
        <taxon>Moreae</taxon>
        <taxon>Morus</taxon>
    </lineage>
</organism>
<keyword evidence="4" id="KW-0505">Motor protein</keyword>
<dbReference type="GO" id="GO:0003924">
    <property type="term" value="F:GTPase activity"/>
    <property type="evidence" value="ECO:0007669"/>
    <property type="project" value="InterPro"/>
</dbReference>
<dbReference type="InterPro" id="IPR045063">
    <property type="entry name" value="Dynamin_N"/>
</dbReference>
<keyword evidence="8" id="KW-0472">Membrane</keyword>
<dbReference type="PANTHER" id="PTHR11566">
    <property type="entry name" value="DYNAMIN"/>
    <property type="match status" value="1"/>
</dbReference>
<dbReference type="InterPro" id="IPR027417">
    <property type="entry name" value="P-loop_NTPase"/>
</dbReference>
<accession>W9S5G8</accession>
<evidence type="ECO:0000313" key="12">
    <source>
        <dbReference type="Proteomes" id="UP000030645"/>
    </source>
</evidence>
<dbReference type="SUPFAM" id="SSF52540">
    <property type="entry name" value="P-loop containing nucleoside triphosphate hydrolases"/>
    <property type="match status" value="1"/>
</dbReference>
<comment type="subcellular location">
    <subcellularLocation>
        <location evidence="6">Cytoplasm</location>
        <location evidence="6">Cytoskeleton</location>
        <location evidence="6">Phragmoplast</location>
    </subcellularLocation>
</comment>
<dbReference type="InterPro" id="IPR030381">
    <property type="entry name" value="G_DYNAMIN_dom"/>
</dbReference>
<evidence type="ECO:0000313" key="11">
    <source>
        <dbReference type="EMBL" id="EXC26728.1"/>
    </source>
</evidence>
<dbReference type="InterPro" id="IPR019762">
    <property type="entry name" value="Dynamin_GTPase_CS"/>
</dbReference>
<evidence type="ECO:0000256" key="3">
    <source>
        <dbReference type="ARBA" id="ARBA00023134"/>
    </source>
</evidence>
<dbReference type="Proteomes" id="UP000030645">
    <property type="component" value="Unassembled WGS sequence"/>
</dbReference>
<comment type="similarity">
    <text evidence="7">Belongs to the TRAFAC class dynamin-like GTPase superfamily. Dynamin/Fzo/YdjA family.</text>
</comment>
<dbReference type="Pfam" id="PF01031">
    <property type="entry name" value="Dynamin_M"/>
    <property type="match status" value="1"/>
</dbReference>
<dbReference type="CDD" id="cd08771">
    <property type="entry name" value="DLP_1"/>
    <property type="match status" value="1"/>
</dbReference>
<dbReference type="PANTHER" id="PTHR11566:SF224">
    <property type="entry name" value="DYNAMIN-RELATED PROTEIN 1E-LIKE"/>
    <property type="match status" value="1"/>
</dbReference>
<dbReference type="GO" id="GO:0008017">
    <property type="term" value="F:microtubule binding"/>
    <property type="evidence" value="ECO:0007669"/>
    <property type="project" value="TreeGrafter"/>
</dbReference>
<evidence type="ECO:0000256" key="7">
    <source>
        <dbReference type="RuleBase" id="RU003932"/>
    </source>
</evidence>